<dbReference type="PANTHER" id="PTHR46567">
    <property type="entry name" value="MEDIATOR OF RNA POLYMERASE II TRANSCRIPTION SUBUNIT 12"/>
    <property type="match status" value="1"/>
</dbReference>
<feature type="compositionally biased region" description="Polar residues" evidence="8">
    <location>
        <begin position="1510"/>
        <end position="1520"/>
    </location>
</feature>
<keyword evidence="4" id="KW-0805">Transcription regulation</keyword>
<sequence length="1652" mass="185484">MRERKDEKQLPIYESRPPKWLPKSHATADLGYPGFFPPKPGQDEDVLSEVRVRTGFVLGHQVSAETFSAQAIINENLNAGDTLNKLEDLINEVFKRRADRVPSVPSSSFHIPARVTLSETKKQAWFADLANPDVPLSKLGKSVPHERKDHGLLDMLHQNNVAIPRAVWFLRVSGANETVGYRNKNSANPNQHSVEWANVMTGYMKKQLNEIALPSAPRPGLNIKQTFKGVLADIEGREKWISRFSYCLKLLRTFYTEGLVDHQTFLVWFVNQMGACNLAQAGFLSRLADEYLPPIMTSRALAKPFVEACLNKLSEIRETAQDYLFDTERQFRTILQRVCLALPDAFVCPRMWLSHSVLIRNVMATDTIEVPPGIEQTTDMAIQEIQRSISDNLYDIQMRNQAILFHDPPTKGIGRLGTAVIDVKLLNSISATTDMTTVYFFQNELDNTPAFKEKLDMLLTWSVTPLQYGDHRPFAAVTLIRLWRDRACERATRRDIETPNDFLQDQLFDWLDTSEVAGEAKNIRHIALLYGKLVKQELFSYAKYIQRLIARGEAGLSFTETVESRHRQFLRWIPLHSSTLSDLNQRKVTLYGVRARETPEDVAEREIRKEVRLILPELFGREQDDSNVPNSTTLLDRCKTLVQATRFEQTRIFKQWFLPRLQQEVANPDSTITSSALLRIYCISVELMFYSKCYDCILELTLRMLENTKLPELLVAIIDTLHRFATIWSCMNIRQDIVLALDTAHQAWRTRGIQSRGLLSLMIEFDRDRQYLSPASRERIDSDLAHFTLALRPATKRPEAVPDVLTEILMMAADTEAEAPSLLANGLWIKYRTSLDWAWKVWDNAIASLRQVPVINPDDAQRKACALRYGIFLWQVDQHLPDGLDGDVQRWFAGPGQNEIAALNAEVWDIVTVVLLYLCVHGALRTTTILTGVVYPAWQLGATESGPQVQIFLNAANNLFQQLLLQENPNANGIPPVDLFDVQCLQTRRRTVYEEPHFSCLVSNVPLLIFLENKSDIPEDIRAELTSLRHRLCHDTQFRQGAYRNLDVIRAAFEDSPYLSETSSADLGQHTIAGLRTILGENVDEEKDMYDWPEVTCLLSPWKIVATTIQMQFSVKQLGKALAQESTHEAASGNLNKLSIMLFHQSMTSEEAYYVGEMAQGADNMVASRFIANGLKCINELLQELKSGHMTSVADKLHRIGELLRALVYIAQPFRKEAPLLLNLDPAIQDDFVAILHDKLSSIKATLVKSSASAQVPVISGEDPSTVISQQVVLLVRLLQFNLGFRGAWTQKLKDLSSSFITNLFDLALHYATPDHLNPVVYPLLIDTLLYLIDEIPQPAKPLSFDPFRHYPRAPISDLPADLPLEYHKQVLSLLSTLSTNNSVSDLVNSHFDGAGNLIFDQPVVNKPWEWIENLGEPSVIDGTAVSKDEDRDREERARLKTRYLVKNSGSLSLDFFGAKMTGDGVIENFAKDYDAQVENDMRAFEDGLFAEGILARDWRASRVDVEQEPSPTSASSGRAIQSIGGTSSSGDGDLESGLASGHVKSERRSTPVRASPASSIVSRSSAKGSTTSLKQSPATRSMLDGMDMEGSAPRSGTTKRKMEDDDDEIEIIEGPITARAAPPAKRAKSSAGKTAGKMAGKTAGKTKAKKR</sequence>
<keyword evidence="5" id="KW-0804">Transcription</keyword>
<evidence type="ECO:0000313" key="10">
    <source>
        <dbReference type="EMBL" id="KAF5351919.1"/>
    </source>
</evidence>
<evidence type="ECO:0000256" key="6">
    <source>
        <dbReference type="ARBA" id="ARBA00023242"/>
    </source>
</evidence>
<evidence type="ECO:0000256" key="3">
    <source>
        <dbReference type="ARBA" id="ARBA00019622"/>
    </source>
</evidence>
<keyword evidence="11" id="KW-1185">Reference proteome</keyword>
<name>A0A8H5D1F2_9AGAR</name>
<dbReference type="GO" id="GO:0016592">
    <property type="term" value="C:mediator complex"/>
    <property type="evidence" value="ECO:0007669"/>
    <property type="project" value="InterPro"/>
</dbReference>
<feature type="compositionally biased region" description="Polar residues" evidence="8">
    <location>
        <begin position="1567"/>
        <end position="1580"/>
    </location>
</feature>
<comment type="caution">
    <text evidence="10">The sequence shown here is derived from an EMBL/GenBank/DDBJ whole genome shotgun (WGS) entry which is preliminary data.</text>
</comment>
<dbReference type="SMART" id="SM01281">
    <property type="entry name" value="Med12"/>
    <property type="match status" value="1"/>
</dbReference>
<dbReference type="GO" id="GO:0006357">
    <property type="term" value="P:regulation of transcription by RNA polymerase II"/>
    <property type="evidence" value="ECO:0007669"/>
    <property type="project" value="InterPro"/>
</dbReference>
<dbReference type="EMBL" id="JAACJO010000012">
    <property type="protein sequence ID" value="KAF5351919.1"/>
    <property type="molecule type" value="Genomic_DNA"/>
</dbReference>
<dbReference type="PANTHER" id="PTHR46567:SF1">
    <property type="entry name" value="MEDIATOR OF RNA POLYMERASE II TRANSCRIPTION SUBUNIT 12"/>
    <property type="match status" value="1"/>
</dbReference>
<evidence type="ECO:0000256" key="4">
    <source>
        <dbReference type="ARBA" id="ARBA00023015"/>
    </source>
</evidence>
<feature type="compositionally biased region" description="Low complexity" evidence="8">
    <location>
        <begin position="1552"/>
        <end position="1566"/>
    </location>
</feature>
<feature type="domain" description="Mediator complex subunit Med12" evidence="9">
    <location>
        <begin position="108"/>
        <end position="171"/>
    </location>
</feature>
<evidence type="ECO:0000256" key="2">
    <source>
        <dbReference type="ARBA" id="ARBA00010289"/>
    </source>
</evidence>
<feature type="compositionally biased region" description="Low complexity" evidence="8">
    <location>
        <begin position="1619"/>
        <end position="1644"/>
    </location>
</feature>
<dbReference type="OrthoDB" id="20828at2759"/>
<reference evidence="10 11" key="1">
    <citation type="journal article" date="2020" name="ISME J.">
        <title>Uncovering the hidden diversity of litter-decomposition mechanisms in mushroom-forming fungi.</title>
        <authorList>
            <person name="Floudas D."/>
            <person name="Bentzer J."/>
            <person name="Ahren D."/>
            <person name="Johansson T."/>
            <person name="Persson P."/>
            <person name="Tunlid A."/>
        </authorList>
    </citation>
    <scope>NUCLEOTIDE SEQUENCE [LARGE SCALE GENOMIC DNA]</scope>
    <source>
        <strain evidence="10 11">CBS 146.42</strain>
    </source>
</reference>
<evidence type="ECO:0000256" key="5">
    <source>
        <dbReference type="ARBA" id="ARBA00023163"/>
    </source>
</evidence>
<comment type="similarity">
    <text evidence="2">Belongs to the Mediator complex subunit 12 family.</text>
</comment>
<evidence type="ECO:0000259" key="9">
    <source>
        <dbReference type="SMART" id="SM01281"/>
    </source>
</evidence>
<keyword evidence="6" id="KW-0539">Nucleus</keyword>
<protein>
    <recommendedName>
        <fullName evidence="3">Mediator of RNA polymerase II transcription subunit 12</fullName>
    </recommendedName>
    <alternativeName>
        <fullName evidence="7">Mediator complex subunit 12</fullName>
    </alternativeName>
</protein>
<evidence type="ECO:0000256" key="8">
    <source>
        <dbReference type="SAM" id="MobiDB-lite"/>
    </source>
</evidence>
<gene>
    <name evidence="10" type="ORF">D9756_007458</name>
</gene>
<organism evidence="10 11">
    <name type="scientific">Leucocoprinus leucothites</name>
    <dbReference type="NCBI Taxonomy" id="201217"/>
    <lineage>
        <taxon>Eukaryota</taxon>
        <taxon>Fungi</taxon>
        <taxon>Dikarya</taxon>
        <taxon>Basidiomycota</taxon>
        <taxon>Agaricomycotina</taxon>
        <taxon>Agaricomycetes</taxon>
        <taxon>Agaricomycetidae</taxon>
        <taxon>Agaricales</taxon>
        <taxon>Agaricineae</taxon>
        <taxon>Agaricaceae</taxon>
        <taxon>Leucocoprinus</taxon>
    </lineage>
</organism>
<dbReference type="InterPro" id="IPR019035">
    <property type="entry name" value="Mediator_Med12"/>
</dbReference>
<dbReference type="Pfam" id="PF09497">
    <property type="entry name" value="Med12"/>
    <property type="match status" value="1"/>
</dbReference>
<evidence type="ECO:0000256" key="7">
    <source>
        <dbReference type="ARBA" id="ARBA00032010"/>
    </source>
</evidence>
<comment type="subcellular location">
    <subcellularLocation>
        <location evidence="1">Nucleus</location>
    </subcellularLocation>
</comment>
<evidence type="ECO:0000313" key="11">
    <source>
        <dbReference type="Proteomes" id="UP000559027"/>
    </source>
</evidence>
<dbReference type="GO" id="GO:0003712">
    <property type="term" value="F:transcription coregulator activity"/>
    <property type="evidence" value="ECO:0007669"/>
    <property type="project" value="InterPro"/>
</dbReference>
<feature type="region of interest" description="Disordered" evidence="8">
    <location>
        <begin position="1"/>
        <end position="24"/>
    </location>
</feature>
<evidence type="ECO:0000256" key="1">
    <source>
        <dbReference type="ARBA" id="ARBA00004123"/>
    </source>
</evidence>
<dbReference type="Proteomes" id="UP000559027">
    <property type="component" value="Unassembled WGS sequence"/>
</dbReference>
<proteinExistence type="inferred from homology"/>
<accession>A0A8H5D1F2</accession>
<feature type="compositionally biased region" description="Low complexity" evidence="8">
    <location>
        <begin position="1523"/>
        <end position="1542"/>
    </location>
</feature>
<feature type="region of interest" description="Disordered" evidence="8">
    <location>
        <begin position="1505"/>
        <end position="1652"/>
    </location>
</feature>